<reference evidence="3 4" key="1">
    <citation type="submission" date="2016-10" db="EMBL/GenBank/DDBJ databases">
        <authorList>
            <person name="de Groot N.N."/>
        </authorList>
    </citation>
    <scope>NUCLEOTIDE SEQUENCE [LARGE SCALE GENOMIC DNA]</scope>
    <source>
        <strain evidence="3 4">DSM 22024</strain>
    </source>
</reference>
<keyword evidence="2" id="KW-0812">Transmembrane</keyword>
<keyword evidence="4" id="KW-1185">Reference proteome</keyword>
<feature type="compositionally biased region" description="Pro residues" evidence="1">
    <location>
        <begin position="253"/>
        <end position="269"/>
    </location>
</feature>
<organism evidence="3 4">
    <name type="scientific">Actinopolymorpha singaporensis</name>
    <dbReference type="NCBI Taxonomy" id="117157"/>
    <lineage>
        <taxon>Bacteria</taxon>
        <taxon>Bacillati</taxon>
        <taxon>Actinomycetota</taxon>
        <taxon>Actinomycetes</taxon>
        <taxon>Propionibacteriales</taxon>
        <taxon>Actinopolymorphaceae</taxon>
        <taxon>Actinopolymorpha</taxon>
    </lineage>
</organism>
<gene>
    <name evidence="3" type="ORF">SAMN04489717_5058</name>
</gene>
<dbReference type="EMBL" id="LT629732">
    <property type="protein sequence ID" value="SDT10736.1"/>
    <property type="molecule type" value="Genomic_DNA"/>
</dbReference>
<evidence type="ECO:0000313" key="4">
    <source>
        <dbReference type="Proteomes" id="UP000198983"/>
    </source>
</evidence>
<keyword evidence="2" id="KW-1133">Transmembrane helix</keyword>
<keyword evidence="2" id="KW-0472">Membrane</keyword>
<evidence type="ECO:0000256" key="2">
    <source>
        <dbReference type="SAM" id="Phobius"/>
    </source>
</evidence>
<feature type="compositionally biased region" description="Basic and acidic residues" evidence="1">
    <location>
        <begin position="115"/>
        <end position="124"/>
    </location>
</feature>
<dbReference type="Proteomes" id="UP000198983">
    <property type="component" value="Chromosome I"/>
</dbReference>
<dbReference type="RefSeq" id="WP_092656037.1">
    <property type="nucleotide sequence ID" value="NZ_LT629732.1"/>
</dbReference>
<proteinExistence type="predicted"/>
<feature type="compositionally biased region" description="Basic and acidic residues" evidence="1">
    <location>
        <begin position="198"/>
        <end position="240"/>
    </location>
</feature>
<evidence type="ECO:0000313" key="3">
    <source>
        <dbReference type="EMBL" id="SDT10736.1"/>
    </source>
</evidence>
<dbReference type="AlphaFoldDB" id="A0A1H1XPM1"/>
<protein>
    <submittedName>
        <fullName evidence="3">Uncharacterized protein</fullName>
    </submittedName>
</protein>
<feature type="region of interest" description="Disordered" evidence="1">
    <location>
        <begin position="77"/>
        <end position="282"/>
    </location>
</feature>
<feature type="compositionally biased region" description="Pro residues" evidence="1">
    <location>
        <begin position="9"/>
        <end position="20"/>
    </location>
</feature>
<evidence type="ECO:0000256" key="1">
    <source>
        <dbReference type="SAM" id="MobiDB-lite"/>
    </source>
</evidence>
<accession>A0A1H1XPM1</accession>
<feature type="transmembrane region" description="Helical" evidence="2">
    <location>
        <begin position="54"/>
        <end position="73"/>
    </location>
</feature>
<name>A0A1H1XPM1_9ACTN</name>
<sequence length="282" mass="30038">MPARFNAPPNWPVPSGWTPPPHWRPDPAWGPPPYGWQVWVEESPPRSACRRRQVLVAFGVVVGLGSMVGYVHAFSAPEPEPATTFTTNTEDARNPAAEPPAPASREGVRPTGRGTEVDVSRRDPPPYTVSPPDVDTPPSTRAPRPPAPQGRRSGQPDAPNVSPGVTPPPDAADGRRKPSSGKLPPNTPGPRTRPGPEANEHPHQLGDGRGPGDRQGDRNRRPPGGHDHSDHSRPRPRFEQPVEVLQRTRPASPTTPAPTTPAPTTPPLPGTAAGSRGLDHAS</sequence>
<dbReference type="OrthoDB" id="4868490at2"/>
<feature type="region of interest" description="Disordered" evidence="1">
    <location>
        <begin position="1"/>
        <end position="20"/>
    </location>
</feature>
<dbReference type="STRING" id="117157.SAMN04489717_5058"/>